<dbReference type="STRING" id="436010.A0A166P7H1"/>
<evidence type="ECO:0008006" key="4">
    <source>
        <dbReference type="Google" id="ProtNLM"/>
    </source>
</evidence>
<evidence type="ECO:0000313" key="3">
    <source>
        <dbReference type="Proteomes" id="UP000076532"/>
    </source>
</evidence>
<feature type="transmembrane region" description="Helical" evidence="1">
    <location>
        <begin position="60"/>
        <end position="83"/>
    </location>
</feature>
<feature type="transmembrane region" description="Helical" evidence="1">
    <location>
        <begin position="249"/>
        <end position="269"/>
    </location>
</feature>
<dbReference type="AlphaFoldDB" id="A0A166P7H1"/>
<keyword evidence="1" id="KW-1133">Transmembrane helix</keyword>
<gene>
    <name evidence="2" type="ORF">FIBSPDRAFT_1041168</name>
</gene>
<proteinExistence type="predicted"/>
<organism evidence="2 3">
    <name type="scientific">Athelia psychrophila</name>
    <dbReference type="NCBI Taxonomy" id="1759441"/>
    <lineage>
        <taxon>Eukaryota</taxon>
        <taxon>Fungi</taxon>
        <taxon>Dikarya</taxon>
        <taxon>Basidiomycota</taxon>
        <taxon>Agaricomycotina</taxon>
        <taxon>Agaricomycetes</taxon>
        <taxon>Agaricomycetidae</taxon>
        <taxon>Atheliales</taxon>
        <taxon>Atheliaceae</taxon>
        <taxon>Athelia</taxon>
    </lineage>
</organism>
<feature type="transmembrane region" description="Helical" evidence="1">
    <location>
        <begin position="138"/>
        <end position="159"/>
    </location>
</feature>
<keyword evidence="1" id="KW-0812">Transmembrane</keyword>
<dbReference type="OrthoDB" id="3193253at2759"/>
<accession>A0A166P7H1</accession>
<evidence type="ECO:0000256" key="1">
    <source>
        <dbReference type="SAM" id="Phobius"/>
    </source>
</evidence>
<dbReference type="EMBL" id="KV417518">
    <property type="protein sequence ID" value="KZP25801.1"/>
    <property type="molecule type" value="Genomic_DNA"/>
</dbReference>
<reference evidence="2 3" key="1">
    <citation type="journal article" date="2016" name="Mol. Biol. Evol.">
        <title>Comparative Genomics of Early-Diverging Mushroom-Forming Fungi Provides Insights into the Origins of Lignocellulose Decay Capabilities.</title>
        <authorList>
            <person name="Nagy L.G."/>
            <person name="Riley R."/>
            <person name="Tritt A."/>
            <person name="Adam C."/>
            <person name="Daum C."/>
            <person name="Floudas D."/>
            <person name="Sun H."/>
            <person name="Yadav J.S."/>
            <person name="Pangilinan J."/>
            <person name="Larsson K.H."/>
            <person name="Matsuura K."/>
            <person name="Barry K."/>
            <person name="Labutti K."/>
            <person name="Kuo R."/>
            <person name="Ohm R.A."/>
            <person name="Bhattacharya S.S."/>
            <person name="Shirouzu T."/>
            <person name="Yoshinaga Y."/>
            <person name="Martin F.M."/>
            <person name="Grigoriev I.V."/>
            <person name="Hibbett D.S."/>
        </authorList>
    </citation>
    <scope>NUCLEOTIDE SEQUENCE [LARGE SCALE GENOMIC DNA]</scope>
    <source>
        <strain evidence="2 3">CBS 109695</strain>
    </source>
</reference>
<protein>
    <recommendedName>
        <fullName evidence="4">G-protein coupled receptors family 1 profile domain-containing protein</fullName>
    </recommendedName>
</protein>
<dbReference type="Proteomes" id="UP000076532">
    <property type="component" value="Unassembled WGS sequence"/>
</dbReference>
<sequence length="383" mass="41463">MNASATAVSTASLKFESLVTKVHDTRIVRYMTYGAFTALIWDWLLSVAEEARLVRRFRASIALFAYFVARITIVGLCILIIVFQTTALPNCQPLFIAMAVCTITGTAANSFLFLLRVCAVYSSSGNTMLCGKSKGERLVAIVFGVWWVAVVGTTVLYTFGVGTEHQGATLMCGVTSAEDWSTASLWVNAGYDTCIFVAISARIASYAIQPSPNTSHFNARSTSGERWRAFMKGDGLSHLCKELLRGGQLFYFVTIGFTLLGSIMPLAPVQPILKVGFMAPALAIETIMTSRVFRGVALSGTNAEWEEPSKLQAMAVPEFTSVGVFSRAGAETRAETQITTKGTGSGCEAGILEPETIELEDAHPIPHIHRGSMIIHEVDLDMV</sequence>
<name>A0A166P7H1_9AGAM</name>
<keyword evidence="1" id="KW-0472">Membrane</keyword>
<evidence type="ECO:0000313" key="2">
    <source>
        <dbReference type="EMBL" id="KZP25801.1"/>
    </source>
</evidence>
<feature type="transmembrane region" description="Helical" evidence="1">
    <location>
        <begin position="95"/>
        <end position="117"/>
    </location>
</feature>
<keyword evidence="3" id="KW-1185">Reference proteome</keyword>